<evidence type="ECO:0000313" key="6">
    <source>
        <dbReference type="Proteomes" id="UP000639772"/>
    </source>
</evidence>
<dbReference type="GO" id="GO:0005634">
    <property type="term" value="C:nucleus"/>
    <property type="evidence" value="ECO:0007669"/>
    <property type="project" value="UniProtKB-SubCell"/>
</dbReference>
<dbReference type="EMBL" id="JADCNM010000005">
    <property type="protein sequence ID" value="KAG0482529.1"/>
    <property type="molecule type" value="Genomic_DNA"/>
</dbReference>
<dbReference type="PANTHER" id="PTHR33137:SF4">
    <property type="entry name" value="MEDIATOR OF RNA POLYMERASE II TRANSCRIPTION SUBUNIT 15A-RELATED"/>
    <property type="match status" value="1"/>
</dbReference>
<feature type="region of interest" description="Disordered" evidence="3">
    <location>
        <begin position="1"/>
        <end position="22"/>
    </location>
</feature>
<dbReference type="GO" id="GO:0003713">
    <property type="term" value="F:transcription coactivator activity"/>
    <property type="evidence" value="ECO:0007669"/>
    <property type="project" value="InterPro"/>
</dbReference>
<accession>A0A835V090</accession>
<keyword evidence="2" id="KW-0539">Nucleus</keyword>
<dbReference type="Pfam" id="PF16987">
    <property type="entry name" value="KIX_2"/>
    <property type="match status" value="1"/>
</dbReference>
<evidence type="ECO:0000259" key="4">
    <source>
        <dbReference type="Pfam" id="PF16987"/>
    </source>
</evidence>
<evidence type="ECO:0000313" key="5">
    <source>
        <dbReference type="EMBL" id="KAG0482529.1"/>
    </source>
</evidence>
<proteinExistence type="predicted"/>
<comment type="subcellular location">
    <subcellularLocation>
        <location evidence="1">Nucleus</location>
    </subcellularLocation>
</comment>
<dbReference type="GO" id="GO:0031490">
    <property type="term" value="F:chromatin DNA binding"/>
    <property type="evidence" value="ECO:0007669"/>
    <property type="project" value="InterPro"/>
</dbReference>
<protein>
    <recommendedName>
        <fullName evidence="4">Mediator complex subunit 15 KIX domain-containing protein</fullName>
    </recommendedName>
</protein>
<evidence type="ECO:0000256" key="2">
    <source>
        <dbReference type="ARBA" id="ARBA00023242"/>
    </source>
</evidence>
<name>A0A835V090_VANPL</name>
<dbReference type="AlphaFoldDB" id="A0A835V090"/>
<dbReference type="OrthoDB" id="1912459at2759"/>
<dbReference type="SUPFAM" id="SSF47040">
    <property type="entry name" value="Kix domain of CBP (creb binding protein)"/>
    <property type="match status" value="1"/>
</dbReference>
<feature type="domain" description="Mediator complex subunit 15 KIX" evidence="4">
    <location>
        <begin position="21"/>
        <end position="76"/>
    </location>
</feature>
<reference evidence="5 6" key="1">
    <citation type="journal article" date="2020" name="Nat. Food">
        <title>A phased Vanilla planifolia genome enables genetic improvement of flavour and production.</title>
        <authorList>
            <person name="Hasing T."/>
            <person name="Tang H."/>
            <person name="Brym M."/>
            <person name="Khazi F."/>
            <person name="Huang T."/>
            <person name="Chambers A.H."/>
        </authorList>
    </citation>
    <scope>NUCLEOTIDE SEQUENCE [LARGE SCALE GENOMIC DNA]</scope>
    <source>
        <tissue evidence="5">Leaf</tissue>
    </source>
</reference>
<dbReference type="InterPro" id="IPR044661">
    <property type="entry name" value="MED15a/b/c-like"/>
</dbReference>
<organism evidence="5 6">
    <name type="scientific">Vanilla planifolia</name>
    <name type="common">Vanilla</name>
    <dbReference type="NCBI Taxonomy" id="51239"/>
    <lineage>
        <taxon>Eukaryota</taxon>
        <taxon>Viridiplantae</taxon>
        <taxon>Streptophyta</taxon>
        <taxon>Embryophyta</taxon>
        <taxon>Tracheophyta</taxon>
        <taxon>Spermatophyta</taxon>
        <taxon>Magnoliopsida</taxon>
        <taxon>Liliopsida</taxon>
        <taxon>Asparagales</taxon>
        <taxon>Orchidaceae</taxon>
        <taxon>Vanilloideae</taxon>
        <taxon>Vanilleae</taxon>
        <taxon>Vanilla</taxon>
    </lineage>
</organism>
<dbReference type="Gene3D" id="1.10.246.20">
    <property type="entry name" value="Coactivator CBP, KIX domain"/>
    <property type="match status" value="1"/>
</dbReference>
<sequence>MENSSWQPAEGEPLSMEAPPADWRSQLQPDVRQKVMNKIMDTLVKHLHVAVPEGMNELKKIAVRFEEKIYTAAVSKVRIALSVFPSIHYSSYDPSTEMGIDLFDCISNINESNLFKIEIVKSLQAIWYNKKREALHRWRNSKARPCGRVRDKVLRQSSKMMQIAQWLLEKGPPVLRCLVRVKKDPPCSRRTNVFCEAQS</sequence>
<gene>
    <name evidence="5" type="ORF">HPP92_010613</name>
</gene>
<evidence type="ECO:0000256" key="3">
    <source>
        <dbReference type="SAM" id="MobiDB-lite"/>
    </source>
</evidence>
<evidence type="ECO:0000256" key="1">
    <source>
        <dbReference type="ARBA" id="ARBA00004123"/>
    </source>
</evidence>
<dbReference type="PANTHER" id="PTHR33137">
    <property type="entry name" value="MEDIATOR OF RNA POLYMERASE II TRANSCRIPTION SUBUNIT 15A-RELATED"/>
    <property type="match status" value="1"/>
</dbReference>
<comment type="caution">
    <text evidence="5">The sequence shown here is derived from an EMBL/GenBank/DDBJ whole genome shotgun (WGS) entry which is preliminary data.</text>
</comment>
<dbReference type="Proteomes" id="UP000639772">
    <property type="component" value="Unassembled WGS sequence"/>
</dbReference>
<dbReference type="InterPro" id="IPR036546">
    <property type="entry name" value="MED15_KIX"/>
</dbReference>
<dbReference type="InterPro" id="IPR036529">
    <property type="entry name" value="KIX_dom_sf"/>
</dbReference>